<dbReference type="Pfam" id="PF15600">
    <property type="entry name" value="Imm64"/>
    <property type="match status" value="1"/>
</dbReference>
<organism evidence="1 2">
    <name type="scientific">Exiguobacterium aestuarii</name>
    <dbReference type="NCBI Taxonomy" id="273527"/>
    <lineage>
        <taxon>Bacteria</taxon>
        <taxon>Bacillati</taxon>
        <taxon>Bacillota</taxon>
        <taxon>Bacilli</taxon>
        <taxon>Bacillales</taxon>
        <taxon>Bacillales Family XII. Incertae Sedis</taxon>
        <taxon>Exiguobacterium</taxon>
    </lineage>
</organism>
<evidence type="ECO:0000313" key="1">
    <source>
        <dbReference type="EMBL" id="MFC7389944.1"/>
    </source>
</evidence>
<sequence>MSDTGGFINIGIVFSKEQSFNQSLYAVIDSFVSQGSNLIKLKFSENEEGTHWIEKQIINNKVTVDLSENYYPFITLSGNALGMNSNEIKLSPVTEKDFHGFLIDIKWDDMFPLPHNSDTVVSRTNKLIRFLIDSYKLTAYSYAIVGSELDIELSPEDFMDKISSENYFPLALVGDSSKVQIHRGSHHIDGITPQRKSIETINI</sequence>
<dbReference type="RefSeq" id="WP_214788435.1">
    <property type="nucleotide sequence ID" value="NZ_JANIEL010000004.1"/>
</dbReference>
<keyword evidence="2" id="KW-1185">Reference proteome</keyword>
<comment type="caution">
    <text evidence="1">The sequence shown here is derived from an EMBL/GenBank/DDBJ whole genome shotgun (WGS) entry which is preliminary data.</text>
</comment>
<name>A0ABW2PKD2_9BACL</name>
<protein>
    <submittedName>
        <fullName evidence="1">Imm64 family immunity protein</fullName>
    </submittedName>
</protein>
<dbReference type="Proteomes" id="UP001596439">
    <property type="component" value="Unassembled WGS sequence"/>
</dbReference>
<dbReference type="InterPro" id="IPR028951">
    <property type="entry name" value="Imm64"/>
</dbReference>
<evidence type="ECO:0000313" key="2">
    <source>
        <dbReference type="Proteomes" id="UP001596439"/>
    </source>
</evidence>
<gene>
    <name evidence="1" type="ORF">ACFQO8_07280</name>
</gene>
<proteinExistence type="predicted"/>
<reference evidence="2" key="1">
    <citation type="journal article" date="2019" name="Int. J. Syst. Evol. Microbiol.">
        <title>The Global Catalogue of Microorganisms (GCM) 10K type strain sequencing project: providing services to taxonomists for standard genome sequencing and annotation.</title>
        <authorList>
            <consortium name="The Broad Institute Genomics Platform"/>
            <consortium name="The Broad Institute Genome Sequencing Center for Infectious Disease"/>
            <person name="Wu L."/>
            <person name="Ma J."/>
        </authorList>
    </citation>
    <scope>NUCLEOTIDE SEQUENCE [LARGE SCALE GENOMIC DNA]</scope>
    <source>
        <strain evidence="2">CCUG 55590</strain>
    </source>
</reference>
<accession>A0ABW2PKD2</accession>
<dbReference type="EMBL" id="JBHTCE010000001">
    <property type="protein sequence ID" value="MFC7389944.1"/>
    <property type="molecule type" value="Genomic_DNA"/>
</dbReference>